<evidence type="ECO:0000313" key="3">
    <source>
        <dbReference type="Proteomes" id="UP000014568"/>
    </source>
</evidence>
<reference evidence="2 3" key="1">
    <citation type="submission" date="2013-06" db="EMBL/GenBank/DDBJ databases">
        <title>The Genome Sequence of Acinetobacter rudis CIP 110305.</title>
        <authorList>
            <consortium name="The Broad Institute Genome Sequencing Platform"/>
            <consortium name="The Broad Institute Genome Sequencing Center for Infectious Disease"/>
            <person name="Cerqueira G."/>
            <person name="Feldgarden M."/>
            <person name="Courvalin P."/>
            <person name="Perichon B."/>
            <person name="Grillot-Courvalin C."/>
            <person name="Clermont D."/>
            <person name="Rocha E."/>
            <person name="Yoon E.-J."/>
            <person name="Nemec A."/>
            <person name="Young S.K."/>
            <person name="Zeng Q."/>
            <person name="Gargeya S."/>
            <person name="Fitzgerald M."/>
            <person name="Abouelleil A."/>
            <person name="Alvarado L."/>
            <person name="Berlin A.M."/>
            <person name="Chapman S.B."/>
            <person name="Dewar J."/>
            <person name="Goldberg J."/>
            <person name="Griggs A."/>
            <person name="Gujja S."/>
            <person name="Hansen M."/>
            <person name="Howarth C."/>
            <person name="Imamovic A."/>
            <person name="Larimer J."/>
            <person name="McCowan C."/>
            <person name="Murphy C."/>
            <person name="Pearson M."/>
            <person name="Priest M."/>
            <person name="Roberts A."/>
            <person name="Saif S."/>
            <person name="Shea T."/>
            <person name="Sykes S."/>
            <person name="Wortman J."/>
            <person name="Nusbaum C."/>
            <person name="Birren B."/>
        </authorList>
    </citation>
    <scope>NUCLEOTIDE SEQUENCE [LARGE SCALE GENOMIC DNA]</scope>
    <source>
        <strain evidence="2 3">CIP 110305</strain>
    </source>
</reference>
<accession>S3PLT4</accession>
<evidence type="ECO:0000313" key="2">
    <source>
        <dbReference type="EMBL" id="EPF79781.1"/>
    </source>
</evidence>
<gene>
    <name evidence="2" type="ORF">F945_00669</name>
</gene>
<dbReference type="eggNOG" id="COG4421">
    <property type="taxonomic scope" value="Bacteria"/>
</dbReference>
<dbReference type="OrthoDB" id="288504at2"/>
<name>S3PLT4_9GAMM</name>
<dbReference type="HOGENOM" id="CLU_052165_0_0_6"/>
<dbReference type="EMBL" id="ATGI01000006">
    <property type="protein sequence ID" value="EPF79781.1"/>
    <property type="molecule type" value="Genomic_DNA"/>
</dbReference>
<dbReference type="Proteomes" id="UP000014568">
    <property type="component" value="Unassembled WGS sequence"/>
</dbReference>
<organism evidence="2 3">
    <name type="scientific">Acinetobacter rudis CIP 110305</name>
    <dbReference type="NCBI Taxonomy" id="421052"/>
    <lineage>
        <taxon>Bacteria</taxon>
        <taxon>Pseudomonadati</taxon>
        <taxon>Pseudomonadota</taxon>
        <taxon>Gammaproteobacteria</taxon>
        <taxon>Moraxellales</taxon>
        <taxon>Moraxellaceae</taxon>
        <taxon>Acinetobacter</taxon>
    </lineage>
</organism>
<protein>
    <recommendedName>
        <fullName evidence="1">Glycosyltransferase 61 catalytic domain-containing protein</fullName>
    </recommendedName>
</protein>
<comment type="caution">
    <text evidence="2">The sequence shown here is derived from an EMBL/GenBank/DDBJ whole genome shotgun (WGS) entry which is preliminary data.</text>
</comment>
<dbReference type="AlphaFoldDB" id="S3PLT4"/>
<dbReference type="GO" id="GO:0016757">
    <property type="term" value="F:glycosyltransferase activity"/>
    <property type="evidence" value="ECO:0007669"/>
    <property type="project" value="InterPro"/>
</dbReference>
<dbReference type="PATRIC" id="fig|421052.3.peg.659"/>
<evidence type="ECO:0000259" key="1">
    <source>
        <dbReference type="Pfam" id="PF04577"/>
    </source>
</evidence>
<keyword evidence="3" id="KW-1185">Reference proteome</keyword>
<feature type="domain" description="Glycosyltransferase 61 catalytic" evidence="1">
    <location>
        <begin position="159"/>
        <end position="351"/>
    </location>
</feature>
<dbReference type="Pfam" id="PF04577">
    <property type="entry name" value="Glyco_transf_61"/>
    <property type="match status" value="1"/>
</dbReference>
<dbReference type="InterPro" id="IPR049625">
    <property type="entry name" value="Glyco_transf_61_cat"/>
</dbReference>
<sequence>MIMINRLINHYLLKHELKINPFMEFSLRWMKRVKIEKINWIDQLDTHQVEVLLEGDVLSKKPSAKCDNSFSVKQVYKTALYTFDDALIHPRSSNFLYGSSQDFMIDRVINADLKYCDYSTGYIRYHNQTHALIKTKSNSKINKYNENTLYIGGNGVYNYYHWLIEIAPKLLLITSEIIEKYSIKNLILDQSIKETPSLHEILTLFIDHQKLELNIIYKKNNELSLFKRLYYINHQNNFVFNSKEKLSSVSYSYFSQDIINKIRNVCLQQVQISSPQISCPEKIFLARKANAIRGYNQSEILEFFEQQGFTALYLEDYSFSEQVKIFNQAKFIVGPTGAAWSNIIFSQPETQALSWLPEQISEFSVFSTLAALVQCDMRFLVAQAHDPENPHSDYSIDLSKIIELYQGMKMRC</sequence>
<proteinExistence type="predicted"/>